<evidence type="ECO:0000313" key="2">
    <source>
        <dbReference type="EMBL" id="MBU8876095.1"/>
    </source>
</evidence>
<dbReference type="Proteomes" id="UP000727907">
    <property type="component" value="Unassembled WGS sequence"/>
</dbReference>
<evidence type="ECO:0000313" key="3">
    <source>
        <dbReference type="Proteomes" id="UP000727907"/>
    </source>
</evidence>
<proteinExistence type="predicted"/>
<accession>A0ABS6IQ02</accession>
<protein>
    <submittedName>
        <fullName evidence="2">Uncharacterized protein</fullName>
    </submittedName>
</protein>
<comment type="caution">
    <text evidence="2">The sequence shown here is derived from an EMBL/GenBank/DDBJ whole genome shotgun (WGS) entry which is preliminary data.</text>
</comment>
<sequence length="144" mass="15136">MNRRFLLGALPILAAAPASAQPLPAIRTLSISAAPASTTVTGTLADTRARGLYYVPGREGETMNVMVASPGNNVVFQIWEPGTLVRMNAEGTPVLDGKPMHDAGPTDEPAAWVGALPRTGPYLLMAYSRRDAASFTLTITVASQ</sequence>
<keyword evidence="3" id="KW-1185">Reference proteome</keyword>
<evidence type="ECO:0000256" key="1">
    <source>
        <dbReference type="SAM" id="SignalP"/>
    </source>
</evidence>
<dbReference type="RefSeq" id="WP_216964607.1">
    <property type="nucleotide sequence ID" value="NZ_JAHOPB010000002.1"/>
</dbReference>
<gene>
    <name evidence="2" type="ORF">KQ910_20145</name>
</gene>
<reference evidence="2 3" key="1">
    <citation type="submission" date="2021-06" db="EMBL/GenBank/DDBJ databases">
        <authorList>
            <person name="Lee D.H."/>
        </authorList>
    </citation>
    <scope>NUCLEOTIDE SEQUENCE [LARGE SCALE GENOMIC DNA]</scope>
    <source>
        <strain evidence="2 3">MMS21-HV4-11</strain>
    </source>
</reference>
<keyword evidence="1" id="KW-0732">Signal</keyword>
<dbReference type="EMBL" id="JAHOPB010000002">
    <property type="protein sequence ID" value="MBU8876095.1"/>
    <property type="molecule type" value="Genomic_DNA"/>
</dbReference>
<feature type="chain" id="PRO_5045914432" evidence="1">
    <location>
        <begin position="21"/>
        <end position="144"/>
    </location>
</feature>
<name>A0ABS6IQ02_9HYPH</name>
<organism evidence="2 3">
    <name type="scientific">Reyranella humidisoli</name>
    <dbReference type="NCBI Taxonomy" id="2849149"/>
    <lineage>
        <taxon>Bacteria</taxon>
        <taxon>Pseudomonadati</taxon>
        <taxon>Pseudomonadota</taxon>
        <taxon>Alphaproteobacteria</taxon>
        <taxon>Hyphomicrobiales</taxon>
        <taxon>Reyranellaceae</taxon>
        <taxon>Reyranella</taxon>
    </lineage>
</organism>
<feature type="signal peptide" evidence="1">
    <location>
        <begin position="1"/>
        <end position="20"/>
    </location>
</feature>